<evidence type="ECO:0000313" key="4">
    <source>
        <dbReference type="Proteomes" id="UP000233551"/>
    </source>
</evidence>
<name>A0A218XHN4_PUNGR</name>
<comment type="caution">
    <text evidence="1">The sequence shown here is derived from an EMBL/GenBank/DDBJ whole genome shotgun (WGS) entry which is preliminary data.</text>
</comment>
<evidence type="ECO:0000313" key="1">
    <source>
        <dbReference type="EMBL" id="OWM84434.1"/>
    </source>
</evidence>
<proteinExistence type="predicted"/>
<dbReference type="AlphaFoldDB" id="A0A218XHN4"/>
<keyword evidence="4" id="KW-1185">Reference proteome</keyword>
<sequence length="103" mass="11382">MAQGAEEGHLALSQGFVGMVQRQAWLAVCRMIGCVLDDLCRVLGGDSLIILFTEDAVACERCHSKAVLWVGLTLGTKTHLVSVESENCTWLSRRDRHRFPLVV</sequence>
<gene>
    <name evidence="1" type="ORF">CDL15_Pgr026442</name>
    <name evidence="2" type="ORF">CRG98_021213</name>
</gene>
<dbReference type="Proteomes" id="UP000233551">
    <property type="component" value="Unassembled WGS sequence"/>
</dbReference>
<evidence type="ECO:0000313" key="3">
    <source>
        <dbReference type="Proteomes" id="UP000197138"/>
    </source>
</evidence>
<organism evidence="1 3">
    <name type="scientific">Punica granatum</name>
    <name type="common">Pomegranate</name>
    <dbReference type="NCBI Taxonomy" id="22663"/>
    <lineage>
        <taxon>Eukaryota</taxon>
        <taxon>Viridiplantae</taxon>
        <taxon>Streptophyta</taxon>
        <taxon>Embryophyta</taxon>
        <taxon>Tracheophyta</taxon>
        <taxon>Spermatophyta</taxon>
        <taxon>Magnoliopsida</taxon>
        <taxon>eudicotyledons</taxon>
        <taxon>Gunneridae</taxon>
        <taxon>Pentapetalae</taxon>
        <taxon>rosids</taxon>
        <taxon>malvids</taxon>
        <taxon>Myrtales</taxon>
        <taxon>Lythraceae</taxon>
        <taxon>Punica</taxon>
    </lineage>
</organism>
<evidence type="ECO:0000313" key="2">
    <source>
        <dbReference type="EMBL" id="PKI58395.1"/>
    </source>
</evidence>
<dbReference type="Proteomes" id="UP000197138">
    <property type="component" value="Unassembled WGS sequence"/>
</dbReference>
<protein>
    <submittedName>
        <fullName evidence="1">Uncharacterized protein</fullName>
    </submittedName>
</protein>
<reference evidence="3" key="1">
    <citation type="journal article" date="2017" name="Plant J.">
        <title>The pomegranate (Punica granatum L.) genome and the genomics of punicalagin biosynthesis.</title>
        <authorList>
            <person name="Qin G."/>
            <person name="Xu C."/>
            <person name="Ming R."/>
            <person name="Tang H."/>
            <person name="Guyot R."/>
            <person name="Kramer E.M."/>
            <person name="Hu Y."/>
            <person name="Yi X."/>
            <person name="Qi Y."/>
            <person name="Xu X."/>
            <person name="Gao Z."/>
            <person name="Pan H."/>
            <person name="Jian J."/>
            <person name="Tian Y."/>
            <person name="Yue Z."/>
            <person name="Xu Y."/>
        </authorList>
    </citation>
    <scope>NUCLEOTIDE SEQUENCE [LARGE SCALE GENOMIC DNA]</scope>
    <source>
        <strain evidence="3">cv. Dabenzi</strain>
    </source>
</reference>
<accession>A0A218XHN4</accession>
<reference evidence="2 4" key="3">
    <citation type="submission" date="2017-11" db="EMBL/GenBank/DDBJ databases">
        <title>De-novo sequencing of pomegranate (Punica granatum L.) genome.</title>
        <authorList>
            <person name="Akparov Z."/>
            <person name="Amiraslanov A."/>
            <person name="Hajiyeva S."/>
            <person name="Abbasov M."/>
            <person name="Kaur K."/>
            <person name="Hamwieh A."/>
            <person name="Solovyev V."/>
            <person name="Salamov A."/>
            <person name="Braich B."/>
            <person name="Kosarev P."/>
            <person name="Mahmoud A."/>
            <person name="Hajiyev E."/>
            <person name="Babayeva S."/>
            <person name="Izzatullayeva V."/>
            <person name="Mammadov A."/>
            <person name="Mammadov A."/>
            <person name="Sharifova S."/>
            <person name="Ojaghi J."/>
            <person name="Eynullazada K."/>
            <person name="Bayramov B."/>
            <person name="Abdulazimova A."/>
            <person name="Shahmuradov I."/>
        </authorList>
    </citation>
    <scope>NUCLEOTIDE SEQUENCE [LARGE SCALE GENOMIC DNA]</scope>
    <source>
        <strain evidence="2">AG2017</strain>
        <strain evidence="4">cv. AG2017</strain>
        <tissue evidence="2">Leaf</tissue>
    </source>
</reference>
<reference evidence="1" key="2">
    <citation type="submission" date="2017-06" db="EMBL/GenBank/DDBJ databases">
        <title>The pomegranate genome and the genomics of punicalagin biosynthesis.</title>
        <authorList>
            <person name="Xu C."/>
        </authorList>
    </citation>
    <scope>NUCLEOTIDE SEQUENCE [LARGE SCALE GENOMIC DNA]</scope>
    <source>
        <tissue evidence="1">Fresh leaf</tissue>
    </source>
</reference>
<dbReference type="EMBL" id="MTKT01001359">
    <property type="protein sequence ID" value="OWM84434.1"/>
    <property type="molecule type" value="Genomic_DNA"/>
</dbReference>
<dbReference type="EMBL" id="PGOL01001394">
    <property type="protein sequence ID" value="PKI58395.1"/>
    <property type="molecule type" value="Genomic_DNA"/>
</dbReference>